<gene>
    <name evidence="11" type="ORF">E4U60_007217</name>
</gene>
<dbReference type="SUPFAM" id="SSF52540">
    <property type="entry name" value="P-loop containing nucleoside triphosphate hydrolases"/>
    <property type="match status" value="1"/>
</dbReference>
<keyword evidence="6" id="KW-0418">Kinase</keyword>
<dbReference type="EMBL" id="SRPO01000079">
    <property type="protein sequence ID" value="KAG5942504.1"/>
    <property type="molecule type" value="Genomic_DNA"/>
</dbReference>
<evidence type="ECO:0000256" key="1">
    <source>
        <dbReference type="ARBA" id="ARBA00004123"/>
    </source>
</evidence>
<comment type="caution">
    <text evidence="11">The sequence shown here is derived from an EMBL/GenBank/DDBJ whole genome shotgun (WGS) entry which is preliminary data.</text>
</comment>
<feature type="domain" description="Phosphoribulokinase/uridine kinase" evidence="10">
    <location>
        <begin position="37"/>
        <end position="170"/>
    </location>
</feature>
<keyword evidence="12" id="KW-1185">Reference proteome</keyword>
<dbReference type="InterPro" id="IPR006083">
    <property type="entry name" value="PRK/URK"/>
</dbReference>
<evidence type="ECO:0000259" key="10">
    <source>
        <dbReference type="Pfam" id="PF00485"/>
    </source>
</evidence>
<keyword evidence="4" id="KW-0808">Transferase</keyword>
<dbReference type="Proteomes" id="UP000706124">
    <property type="component" value="Unassembled WGS sequence"/>
</dbReference>
<protein>
    <recommendedName>
        <fullName evidence="10">Phosphoribulokinase/uridine kinase domain-containing protein</fullName>
    </recommendedName>
</protein>
<evidence type="ECO:0000256" key="9">
    <source>
        <dbReference type="ARBA" id="ARBA00061312"/>
    </source>
</evidence>
<keyword evidence="7" id="KW-0067">ATP-binding</keyword>
<dbReference type="GO" id="GO:0005634">
    <property type="term" value="C:nucleus"/>
    <property type="evidence" value="ECO:0007669"/>
    <property type="project" value="UniProtKB-SubCell"/>
</dbReference>
<dbReference type="AlphaFoldDB" id="A0A9P7MFE9"/>
<evidence type="ECO:0000256" key="5">
    <source>
        <dbReference type="ARBA" id="ARBA00022741"/>
    </source>
</evidence>
<dbReference type="Gene3D" id="3.40.50.300">
    <property type="entry name" value="P-loop containing nucleotide triphosphate hydrolases"/>
    <property type="match status" value="1"/>
</dbReference>
<keyword evidence="5" id="KW-0547">Nucleotide-binding</keyword>
<sequence length="307" mass="34661">MSLSIPTHDNNPLGICLSFILTHLQQARHHSHKRPLIIGLNGVQGVGKTTLVAALAAALAGEKPKNNGGNNGVKTLVFSLDDFYLTHEDQRVLSEANPGNTLVQHRGEPGTHDITLLKSVFTALKNAHPTKIPRYDKALFSGQGDRLPEEAWISVNQPGDEPIQVIIFEGWSVGFRSLDEEDVRARWEAPSRTLRHHQLEHLLFVNDKLRGYDAVTDVFDAFIHIDSEHLDYVYAWRQEQEESLRRARGDPSAGMTPKQVVRFVDGYFPAYELYTAALRRGILKDRPGRQLRMIVGRDRKVKQVERI</sequence>
<name>A0A9P7MFE9_9HYPO</name>
<evidence type="ECO:0000256" key="3">
    <source>
        <dbReference type="ARBA" id="ARBA00022490"/>
    </source>
</evidence>
<organism evidence="11 12">
    <name type="scientific">Claviceps pazoutovae</name>
    <dbReference type="NCBI Taxonomy" id="1649127"/>
    <lineage>
        <taxon>Eukaryota</taxon>
        <taxon>Fungi</taxon>
        <taxon>Dikarya</taxon>
        <taxon>Ascomycota</taxon>
        <taxon>Pezizomycotina</taxon>
        <taxon>Sordariomycetes</taxon>
        <taxon>Hypocreomycetidae</taxon>
        <taxon>Hypocreales</taxon>
        <taxon>Clavicipitaceae</taxon>
        <taxon>Claviceps</taxon>
    </lineage>
</organism>
<evidence type="ECO:0000256" key="7">
    <source>
        <dbReference type="ARBA" id="ARBA00022840"/>
    </source>
</evidence>
<dbReference type="FunFam" id="3.40.50.300:FF:001691">
    <property type="entry name" value="Probable ATP-dependent kinase TDA10"/>
    <property type="match status" value="1"/>
</dbReference>
<dbReference type="OrthoDB" id="347435at2759"/>
<reference evidence="11 12" key="1">
    <citation type="journal article" date="2020" name="bioRxiv">
        <title>Whole genome comparisons of ergot fungi reveals the divergence and evolution of species within the genus Claviceps are the result of varying mechanisms driving genome evolution and host range expansion.</title>
        <authorList>
            <person name="Wyka S.A."/>
            <person name="Mondo S.J."/>
            <person name="Liu M."/>
            <person name="Dettman J."/>
            <person name="Nalam V."/>
            <person name="Broders K.D."/>
        </authorList>
    </citation>
    <scope>NUCLEOTIDE SEQUENCE [LARGE SCALE GENOMIC DNA]</scope>
    <source>
        <strain evidence="11 12">CCC 1485</strain>
    </source>
</reference>
<keyword evidence="8" id="KW-0539">Nucleus</keyword>
<evidence type="ECO:0000313" key="12">
    <source>
        <dbReference type="Proteomes" id="UP000706124"/>
    </source>
</evidence>
<proteinExistence type="inferred from homology"/>
<comment type="subcellular location">
    <subcellularLocation>
        <location evidence="2">Cytoplasm</location>
    </subcellularLocation>
    <subcellularLocation>
        <location evidence="1">Nucleus</location>
    </subcellularLocation>
</comment>
<dbReference type="GO" id="GO:0005524">
    <property type="term" value="F:ATP binding"/>
    <property type="evidence" value="ECO:0007669"/>
    <property type="project" value="UniProtKB-KW"/>
</dbReference>
<evidence type="ECO:0000256" key="4">
    <source>
        <dbReference type="ARBA" id="ARBA00022679"/>
    </source>
</evidence>
<comment type="similarity">
    <text evidence="9">Belongs to the GLYK kinase family.</text>
</comment>
<dbReference type="InterPro" id="IPR027417">
    <property type="entry name" value="P-loop_NTPase"/>
</dbReference>
<accession>A0A9P7MFE9</accession>
<evidence type="ECO:0000313" key="11">
    <source>
        <dbReference type="EMBL" id="KAG5942504.1"/>
    </source>
</evidence>
<evidence type="ECO:0000256" key="6">
    <source>
        <dbReference type="ARBA" id="ARBA00022777"/>
    </source>
</evidence>
<dbReference type="GO" id="GO:0016301">
    <property type="term" value="F:kinase activity"/>
    <property type="evidence" value="ECO:0007669"/>
    <property type="project" value="UniProtKB-KW"/>
</dbReference>
<evidence type="ECO:0000256" key="2">
    <source>
        <dbReference type="ARBA" id="ARBA00004496"/>
    </source>
</evidence>
<evidence type="ECO:0000256" key="8">
    <source>
        <dbReference type="ARBA" id="ARBA00023242"/>
    </source>
</evidence>
<keyword evidence="3" id="KW-0963">Cytoplasm</keyword>
<dbReference type="PANTHER" id="PTHR10285">
    <property type="entry name" value="URIDINE KINASE"/>
    <property type="match status" value="1"/>
</dbReference>
<dbReference type="Pfam" id="PF00485">
    <property type="entry name" value="PRK"/>
    <property type="match status" value="1"/>
</dbReference>
<dbReference type="GO" id="GO:0005737">
    <property type="term" value="C:cytoplasm"/>
    <property type="evidence" value="ECO:0007669"/>
    <property type="project" value="UniProtKB-SubCell"/>
</dbReference>